<evidence type="ECO:0000256" key="1">
    <source>
        <dbReference type="ARBA" id="ARBA00023015"/>
    </source>
</evidence>
<dbReference type="Pfam" id="PF00072">
    <property type="entry name" value="Response_reg"/>
    <property type="match status" value="1"/>
</dbReference>
<dbReference type="InterPro" id="IPR018060">
    <property type="entry name" value="HTH_AraC"/>
</dbReference>
<keyword evidence="3" id="KW-0804">Transcription</keyword>
<dbReference type="RefSeq" id="WP_090927251.1">
    <property type="nucleotide sequence ID" value="NZ_FOTY01000015.1"/>
</dbReference>
<sequence>MKVLLAEDNYQMLEFMYQCVPWEEHGLEVTARCATGMEAWTSAREDMPDMVITDISMPGMDGLELIEKVRAVNPALESIIITCHDDFEYARKALRLYVGDYILKETLEPGMLLETVQQLKKKLEEQQADRTHIDALQTFVEYSKKPLKKEWIHSFLHGTEERSDVLSLSFDTSRYVPAAGRFIDAQEEGAESIVEAASRLALEEENGDYVIASPGEMYWFFPYNRAMTAEEVSMQLTKIQRYVQRETGQSLVFVTGEHAGSWEELRTSLEQMTPSVGGWFYITEPGVFTMDQLTLKSGHEDIFMHYTTALYDLKKVITEEDAQAAENWLQSWMNEIRDKAWHPEQVKSWIHKILIDIDLKYQSLQHYSDKPSSVLYSEIHALRHIGELEAYLRAYVQQKMTLAAHLRESSDRREIWEAKKYVETHLGQKITMEGAANHLHLNPSHFSRIFKQETGETFVEYTTKKKMEQAAHDLLYTNHTVDDIALSIGYDNTSYFAKLFRKFSGVPPKQYRKDK</sequence>
<dbReference type="GO" id="GO:0000160">
    <property type="term" value="P:phosphorelay signal transduction system"/>
    <property type="evidence" value="ECO:0007669"/>
    <property type="project" value="InterPro"/>
</dbReference>
<feature type="modified residue" description="4-aspartylphosphate" evidence="4">
    <location>
        <position position="54"/>
    </location>
</feature>
<dbReference type="PROSITE" id="PS00041">
    <property type="entry name" value="HTH_ARAC_FAMILY_1"/>
    <property type="match status" value="1"/>
</dbReference>
<feature type="domain" description="Response regulatory" evidence="6">
    <location>
        <begin position="2"/>
        <end position="120"/>
    </location>
</feature>
<dbReference type="InterPro" id="IPR018062">
    <property type="entry name" value="HTH_AraC-typ_CS"/>
</dbReference>
<evidence type="ECO:0000256" key="2">
    <source>
        <dbReference type="ARBA" id="ARBA00023125"/>
    </source>
</evidence>
<dbReference type="STRING" id="266892.SAMN04488054_11531"/>
<dbReference type="GO" id="GO:0003700">
    <property type="term" value="F:DNA-binding transcription factor activity"/>
    <property type="evidence" value="ECO:0007669"/>
    <property type="project" value="InterPro"/>
</dbReference>
<keyword evidence="1" id="KW-0805">Transcription regulation</keyword>
<dbReference type="SMART" id="SM00448">
    <property type="entry name" value="REC"/>
    <property type="match status" value="1"/>
</dbReference>
<dbReference type="Pfam" id="PF12833">
    <property type="entry name" value="HTH_18"/>
    <property type="match status" value="1"/>
</dbReference>
<dbReference type="Proteomes" id="UP000199668">
    <property type="component" value="Unassembled WGS sequence"/>
</dbReference>
<dbReference type="AlphaFoldDB" id="A0A1I4N4I7"/>
<organism evidence="7 8">
    <name type="scientific">Salibacterium qingdaonense</name>
    <dbReference type="NCBI Taxonomy" id="266892"/>
    <lineage>
        <taxon>Bacteria</taxon>
        <taxon>Bacillati</taxon>
        <taxon>Bacillota</taxon>
        <taxon>Bacilli</taxon>
        <taxon>Bacillales</taxon>
        <taxon>Bacillaceae</taxon>
    </lineage>
</organism>
<dbReference type="InterPro" id="IPR011006">
    <property type="entry name" value="CheY-like_superfamily"/>
</dbReference>
<dbReference type="SMART" id="SM00342">
    <property type="entry name" value="HTH_ARAC"/>
    <property type="match status" value="1"/>
</dbReference>
<dbReference type="EMBL" id="FOTY01000015">
    <property type="protein sequence ID" value="SFM10429.1"/>
    <property type="molecule type" value="Genomic_DNA"/>
</dbReference>
<dbReference type="PANTHER" id="PTHR43280:SF2">
    <property type="entry name" value="HTH-TYPE TRANSCRIPTIONAL REGULATOR EXSA"/>
    <property type="match status" value="1"/>
</dbReference>
<dbReference type="PANTHER" id="PTHR43280">
    <property type="entry name" value="ARAC-FAMILY TRANSCRIPTIONAL REGULATOR"/>
    <property type="match status" value="1"/>
</dbReference>
<dbReference type="InterPro" id="IPR020449">
    <property type="entry name" value="Tscrpt_reg_AraC-type_HTH"/>
</dbReference>
<keyword evidence="2" id="KW-0238">DNA-binding</keyword>
<dbReference type="PRINTS" id="PR00032">
    <property type="entry name" value="HTHARAC"/>
</dbReference>
<keyword evidence="4" id="KW-0597">Phosphoprotein</keyword>
<dbReference type="InterPro" id="IPR001789">
    <property type="entry name" value="Sig_transdc_resp-reg_receiver"/>
</dbReference>
<feature type="domain" description="HTH araC/xylS-type" evidence="5">
    <location>
        <begin position="416"/>
        <end position="514"/>
    </location>
</feature>
<dbReference type="Gene3D" id="1.10.10.60">
    <property type="entry name" value="Homeodomain-like"/>
    <property type="match status" value="2"/>
</dbReference>
<dbReference type="PROSITE" id="PS01124">
    <property type="entry name" value="HTH_ARAC_FAMILY_2"/>
    <property type="match status" value="1"/>
</dbReference>
<dbReference type="Gene3D" id="3.40.50.2300">
    <property type="match status" value="1"/>
</dbReference>
<name>A0A1I4N4I7_9BACI</name>
<evidence type="ECO:0000256" key="3">
    <source>
        <dbReference type="ARBA" id="ARBA00023163"/>
    </source>
</evidence>
<dbReference type="GO" id="GO:0043565">
    <property type="term" value="F:sequence-specific DNA binding"/>
    <property type="evidence" value="ECO:0007669"/>
    <property type="project" value="InterPro"/>
</dbReference>
<reference evidence="7 8" key="1">
    <citation type="submission" date="2016-10" db="EMBL/GenBank/DDBJ databases">
        <authorList>
            <person name="de Groot N.N."/>
        </authorList>
    </citation>
    <scope>NUCLEOTIDE SEQUENCE [LARGE SCALE GENOMIC DNA]</scope>
    <source>
        <strain evidence="7 8">CGMCC 1.6134</strain>
    </source>
</reference>
<gene>
    <name evidence="7" type="ORF">SAMN04488054_11531</name>
</gene>
<dbReference type="PROSITE" id="PS50110">
    <property type="entry name" value="RESPONSE_REGULATORY"/>
    <property type="match status" value="1"/>
</dbReference>
<protein>
    <submittedName>
        <fullName evidence="7">Two-component system, response regulator YesN</fullName>
    </submittedName>
</protein>
<dbReference type="SUPFAM" id="SSF46689">
    <property type="entry name" value="Homeodomain-like"/>
    <property type="match status" value="2"/>
</dbReference>
<dbReference type="SUPFAM" id="SSF52172">
    <property type="entry name" value="CheY-like"/>
    <property type="match status" value="1"/>
</dbReference>
<dbReference type="CDD" id="cd17536">
    <property type="entry name" value="REC_YesN-like"/>
    <property type="match status" value="1"/>
</dbReference>
<accession>A0A1I4N4I7</accession>
<evidence type="ECO:0000313" key="7">
    <source>
        <dbReference type="EMBL" id="SFM10429.1"/>
    </source>
</evidence>
<evidence type="ECO:0000259" key="5">
    <source>
        <dbReference type="PROSITE" id="PS01124"/>
    </source>
</evidence>
<dbReference type="InterPro" id="IPR009057">
    <property type="entry name" value="Homeodomain-like_sf"/>
</dbReference>
<evidence type="ECO:0000313" key="8">
    <source>
        <dbReference type="Proteomes" id="UP000199668"/>
    </source>
</evidence>
<proteinExistence type="predicted"/>
<keyword evidence="8" id="KW-1185">Reference proteome</keyword>
<evidence type="ECO:0000259" key="6">
    <source>
        <dbReference type="PROSITE" id="PS50110"/>
    </source>
</evidence>
<evidence type="ECO:0000256" key="4">
    <source>
        <dbReference type="PROSITE-ProRule" id="PRU00169"/>
    </source>
</evidence>